<accession>A0A5B8I5Q6</accession>
<evidence type="ECO:0000313" key="2">
    <source>
        <dbReference type="EMBL" id="QDX29861.1"/>
    </source>
</evidence>
<dbReference type="AlphaFoldDB" id="A0A5B8I5Q6"/>
<dbReference type="STRING" id="568768.GCA_000406125_02163"/>
<evidence type="ECO:0008006" key="4">
    <source>
        <dbReference type="Google" id="ProtNLM"/>
    </source>
</evidence>
<dbReference type="EMBL" id="CP042220">
    <property type="protein sequence ID" value="QDX29861.1"/>
    <property type="molecule type" value="Genomic_DNA"/>
</dbReference>
<dbReference type="RefSeq" id="WP_042873941.1">
    <property type="nucleotide sequence ID" value="NZ_CM001975.1"/>
</dbReference>
<reference evidence="2 3" key="1">
    <citation type="journal article" date="2019" name="Environ. Microbiol.">
        <title>The phytopathogenic nature of Dickeya aquatica 174/2 and the dynamic early evolution of Dickeya pathogenicity.</title>
        <authorList>
            <person name="Duprey A."/>
            <person name="Taib N."/>
            <person name="Leonard S."/>
            <person name="Garin T."/>
            <person name="Flandrois J.P."/>
            <person name="Nasser W."/>
            <person name="Brochier-Armanet C."/>
            <person name="Reverchon S."/>
        </authorList>
    </citation>
    <scope>NUCLEOTIDE SEQUENCE [LARGE SCALE GENOMIC DNA]</scope>
    <source>
        <strain evidence="2 3">NCPPB 569</strain>
    </source>
</reference>
<organism evidence="2 3">
    <name type="scientific">Dickeya poaceiphila</name>
    <dbReference type="NCBI Taxonomy" id="568768"/>
    <lineage>
        <taxon>Bacteria</taxon>
        <taxon>Pseudomonadati</taxon>
        <taxon>Pseudomonadota</taxon>
        <taxon>Gammaproteobacteria</taxon>
        <taxon>Enterobacterales</taxon>
        <taxon>Pectobacteriaceae</taxon>
        <taxon>Dickeya</taxon>
    </lineage>
</organism>
<dbReference type="Proteomes" id="UP000320591">
    <property type="component" value="Chromosome"/>
</dbReference>
<proteinExistence type="predicted"/>
<feature type="signal peptide" evidence="1">
    <location>
        <begin position="1"/>
        <end position="22"/>
    </location>
</feature>
<keyword evidence="1" id="KW-0732">Signal</keyword>
<gene>
    <name evidence="2" type="ORF">Dpoa569_0001687</name>
</gene>
<protein>
    <recommendedName>
        <fullName evidence="4">DUF3761 domain-containing protein</fullName>
    </recommendedName>
</protein>
<dbReference type="KEGG" id="dic:Dpoa569_0001687"/>
<feature type="chain" id="PRO_5023064548" description="DUF3761 domain-containing protein" evidence="1">
    <location>
        <begin position="23"/>
        <end position="99"/>
    </location>
</feature>
<sequence length="99" mass="11284">MKKYFFQLLCMSCFLFTATVGAKNTRLNDNQVRQIMIEESIADYSGNCACPYSSDKNGRRCGGRSAWSRKGGAAPLCYKDDITKEQVVRWREANKERAK</sequence>
<name>A0A5B8I5Q6_9GAMM</name>
<dbReference type="OrthoDB" id="5525214at2"/>
<evidence type="ECO:0000256" key="1">
    <source>
        <dbReference type="SAM" id="SignalP"/>
    </source>
</evidence>
<keyword evidence="3" id="KW-1185">Reference proteome</keyword>
<evidence type="ECO:0000313" key="3">
    <source>
        <dbReference type="Proteomes" id="UP000320591"/>
    </source>
</evidence>